<evidence type="ECO:0000256" key="5">
    <source>
        <dbReference type="ARBA" id="ARBA00022989"/>
    </source>
</evidence>
<evidence type="ECO:0000313" key="10">
    <source>
        <dbReference type="EMBL" id="KAH8704987.1"/>
    </source>
</evidence>
<evidence type="ECO:0000256" key="3">
    <source>
        <dbReference type="ARBA" id="ARBA00022692"/>
    </source>
</evidence>
<evidence type="ECO:0000256" key="1">
    <source>
        <dbReference type="ARBA" id="ARBA00004394"/>
    </source>
</evidence>
<organism evidence="10 11">
    <name type="scientific">Talaromyces proteolyticus</name>
    <dbReference type="NCBI Taxonomy" id="1131652"/>
    <lineage>
        <taxon>Eukaryota</taxon>
        <taxon>Fungi</taxon>
        <taxon>Dikarya</taxon>
        <taxon>Ascomycota</taxon>
        <taxon>Pezizomycotina</taxon>
        <taxon>Eurotiomycetes</taxon>
        <taxon>Eurotiomycetidae</taxon>
        <taxon>Eurotiales</taxon>
        <taxon>Trichocomaceae</taxon>
        <taxon>Talaromyces</taxon>
        <taxon>Talaromyces sect. Bacilispori</taxon>
    </lineage>
</organism>
<evidence type="ECO:0000256" key="8">
    <source>
        <dbReference type="ARBA" id="ARBA00046280"/>
    </source>
</evidence>
<keyword evidence="11" id="KW-1185">Reference proteome</keyword>
<name>A0AAD4KZX7_9EURO</name>
<proteinExistence type="predicted"/>
<protein>
    <recommendedName>
        <fullName evidence="12">Blocked early in transport 1</fullName>
    </recommendedName>
</protein>
<dbReference type="Proteomes" id="UP001201262">
    <property type="component" value="Unassembled WGS sequence"/>
</dbReference>
<evidence type="ECO:0000256" key="6">
    <source>
        <dbReference type="ARBA" id="ARBA00023034"/>
    </source>
</evidence>
<dbReference type="CDD" id="cd15853">
    <property type="entry name" value="SNARE_Bet1"/>
    <property type="match status" value="1"/>
</dbReference>
<evidence type="ECO:0000256" key="4">
    <source>
        <dbReference type="ARBA" id="ARBA00022927"/>
    </source>
</evidence>
<comment type="subcellular location">
    <subcellularLocation>
        <location evidence="8">Endomembrane system</location>
        <topology evidence="8">Single-pass type IV membrane protein</topology>
    </subcellularLocation>
    <subcellularLocation>
        <location evidence="1">Golgi apparatus membrane</location>
    </subcellularLocation>
</comment>
<dbReference type="PANTHER" id="PTHR12791">
    <property type="entry name" value="GOLGI SNARE BET1-RELATED"/>
    <property type="match status" value="1"/>
</dbReference>
<keyword evidence="7 9" id="KW-0472">Membrane</keyword>
<feature type="transmembrane region" description="Helical" evidence="9">
    <location>
        <begin position="74"/>
        <end position="96"/>
    </location>
</feature>
<evidence type="ECO:0000256" key="9">
    <source>
        <dbReference type="SAM" id="Phobius"/>
    </source>
</evidence>
<keyword evidence="2" id="KW-0813">Transport</keyword>
<evidence type="ECO:0000256" key="7">
    <source>
        <dbReference type="ARBA" id="ARBA00023136"/>
    </source>
</evidence>
<dbReference type="RefSeq" id="XP_046077608.1">
    <property type="nucleotide sequence ID" value="XM_046219586.1"/>
</dbReference>
<dbReference type="GO" id="GO:0000139">
    <property type="term" value="C:Golgi membrane"/>
    <property type="evidence" value="ECO:0007669"/>
    <property type="project" value="UniProtKB-SubCell"/>
</dbReference>
<accession>A0AAD4KZX7</accession>
<dbReference type="EMBL" id="JAJTJA010000001">
    <property type="protein sequence ID" value="KAH8704987.1"/>
    <property type="molecule type" value="Genomic_DNA"/>
</dbReference>
<evidence type="ECO:0008006" key="12">
    <source>
        <dbReference type="Google" id="ProtNLM"/>
    </source>
</evidence>
<gene>
    <name evidence="10" type="ORF">BGW36DRAFT_421567</name>
</gene>
<evidence type="ECO:0000256" key="2">
    <source>
        <dbReference type="ARBA" id="ARBA00022448"/>
    </source>
</evidence>
<dbReference type="AlphaFoldDB" id="A0AAD4KZX7"/>
<comment type="caution">
    <text evidence="10">The sequence shown here is derived from an EMBL/GenBank/DDBJ whole genome shotgun (WGS) entry which is preliminary data.</text>
</comment>
<keyword evidence="6" id="KW-0333">Golgi apparatus</keyword>
<sequence length="97" mass="10324">MSDAYERESQNNALLNSLASKTSALKSVTIDIYDNARNQETLDSTNEVFSNMSTSLRGSAGRLTRAARAGDKVAVLKIAGICVGAGVGVWVVLGWIF</sequence>
<keyword evidence="5 9" id="KW-1133">Transmembrane helix</keyword>
<dbReference type="GeneID" id="70249873"/>
<dbReference type="GO" id="GO:0015031">
    <property type="term" value="P:protein transport"/>
    <property type="evidence" value="ECO:0007669"/>
    <property type="project" value="UniProtKB-KW"/>
</dbReference>
<keyword evidence="4" id="KW-0653">Protein transport</keyword>
<keyword evidence="3 9" id="KW-0812">Transmembrane</keyword>
<evidence type="ECO:0000313" key="11">
    <source>
        <dbReference type="Proteomes" id="UP001201262"/>
    </source>
</evidence>
<reference evidence="10" key="1">
    <citation type="submission" date="2021-12" db="EMBL/GenBank/DDBJ databases">
        <title>Convergent genome expansion in fungi linked to evolution of root-endophyte symbiosis.</title>
        <authorList>
            <consortium name="DOE Joint Genome Institute"/>
            <person name="Ke Y.-H."/>
            <person name="Bonito G."/>
            <person name="Liao H.-L."/>
            <person name="Looney B."/>
            <person name="Rojas-Flechas A."/>
            <person name="Nash J."/>
            <person name="Hameed K."/>
            <person name="Schadt C."/>
            <person name="Martin F."/>
            <person name="Crous P.W."/>
            <person name="Miettinen O."/>
            <person name="Magnuson J.K."/>
            <person name="Labbe J."/>
            <person name="Jacobson D."/>
            <person name="Doktycz M.J."/>
            <person name="Veneault-Fourrey C."/>
            <person name="Kuo A."/>
            <person name="Mondo S."/>
            <person name="Calhoun S."/>
            <person name="Riley R."/>
            <person name="Ohm R."/>
            <person name="LaButti K."/>
            <person name="Andreopoulos B."/>
            <person name="Pangilinan J."/>
            <person name="Nolan M."/>
            <person name="Tritt A."/>
            <person name="Clum A."/>
            <person name="Lipzen A."/>
            <person name="Daum C."/>
            <person name="Barry K."/>
            <person name="Grigoriev I.V."/>
            <person name="Vilgalys R."/>
        </authorList>
    </citation>
    <scope>NUCLEOTIDE SEQUENCE</scope>
    <source>
        <strain evidence="10">PMI_201</strain>
    </source>
</reference>
<dbReference type="InterPro" id="IPR039899">
    <property type="entry name" value="BET1_SNARE"/>
</dbReference>